<gene>
    <name evidence="1" type="ORF">KS4_28690</name>
</gene>
<dbReference type="EMBL" id="CP036425">
    <property type="protein sequence ID" value="QDU34794.1"/>
    <property type="molecule type" value="Genomic_DNA"/>
</dbReference>
<name>A0A517YX44_9BACT</name>
<dbReference type="AlphaFoldDB" id="A0A517YX44"/>
<proteinExistence type="predicted"/>
<sequence>MWMGWRRVMKCGMRILVAGIMGGEDGGLRTLLIDALYKNNPHAERTGLCYFWGCLTRS</sequence>
<protein>
    <submittedName>
        <fullName evidence="1">Uncharacterized protein</fullName>
    </submittedName>
</protein>
<keyword evidence="2" id="KW-1185">Reference proteome</keyword>
<reference evidence="1 2" key="1">
    <citation type="submission" date="2019-02" db="EMBL/GenBank/DDBJ databases">
        <title>Deep-cultivation of Planctomycetes and their phenomic and genomic characterization uncovers novel biology.</title>
        <authorList>
            <person name="Wiegand S."/>
            <person name="Jogler M."/>
            <person name="Boedeker C."/>
            <person name="Pinto D."/>
            <person name="Vollmers J."/>
            <person name="Rivas-Marin E."/>
            <person name="Kohn T."/>
            <person name="Peeters S.H."/>
            <person name="Heuer A."/>
            <person name="Rast P."/>
            <person name="Oberbeckmann S."/>
            <person name="Bunk B."/>
            <person name="Jeske O."/>
            <person name="Meyerdierks A."/>
            <person name="Storesund J.E."/>
            <person name="Kallscheuer N."/>
            <person name="Luecker S."/>
            <person name="Lage O.M."/>
            <person name="Pohl T."/>
            <person name="Merkel B.J."/>
            <person name="Hornburger P."/>
            <person name="Mueller R.-W."/>
            <person name="Bruemmer F."/>
            <person name="Labrenz M."/>
            <person name="Spormann A.M."/>
            <person name="Op den Camp H."/>
            <person name="Overmann J."/>
            <person name="Amann R."/>
            <person name="Jetten M.S.M."/>
            <person name="Mascher T."/>
            <person name="Medema M.H."/>
            <person name="Devos D.P."/>
            <person name="Kaster A.-K."/>
            <person name="Ovreas L."/>
            <person name="Rohde M."/>
            <person name="Galperin M.Y."/>
            <person name="Jogler C."/>
        </authorList>
    </citation>
    <scope>NUCLEOTIDE SEQUENCE [LARGE SCALE GENOMIC DNA]</scope>
    <source>
        <strain evidence="1 2">KS4</strain>
    </source>
</reference>
<dbReference type="KEGG" id="pcor:KS4_28690"/>
<organism evidence="1 2">
    <name type="scientific">Poriferisphaera corsica</name>
    <dbReference type="NCBI Taxonomy" id="2528020"/>
    <lineage>
        <taxon>Bacteria</taxon>
        <taxon>Pseudomonadati</taxon>
        <taxon>Planctomycetota</taxon>
        <taxon>Phycisphaerae</taxon>
        <taxon>Phycisphaerales</taxon>
        <taxon>Phycisphaeraceae</taxon>
        <taxon>Poriferisphaera</taxon>
    </lineage>
</organism>
<evidence type="ECO:0000313" key="2">
    <source>
        <dbReference type="Proteomes" id="UP000317369"/>
    </source>
</evidence>
<evidence type="ECO:0000313" key="1">
    <source>
        <dbReference type="EMBL" id="QDU34794.1"/>
    </source>
</evidence>
<dbReference type="Proteomes" id="UP000317369">
    <property type="component" value="Chromosome"/>
</dbReference>
<accession>A0A517YX44</accession>